<organism evidence="1">
    <name type="scientific">Arundo donax</name>
    <name type="common">Giant reed</name>
    <name type="synonym">Donax arundinaceus</name>
    <dbReference type="NCBI Taxonomy" id="35708"/>
    <lineage>
        <taxon>Eukaryota</taxon>
        <taxon>Viridiplantae</taxon>
        <taxon>Streptophyta</taxon>
        <taxon>Embryophyta</taxon>
        <taxon>Tracheophyta</taxon>
        <taxon>Spermatophyta</taxon>
        <taxon>Magnoliopsida</taxon>
        <taxon>Liliopsida</taxon>
        <taxon>Poales</taxon>
        <taxon>Poaceae</taxon>
        <taxon>PACMAD clade</taxon>
        <taxon>Arundinoideae</taxon>
        <taxon>Arundineae</taxon>
        <taxon>Arundo</taxon>
    </lineage>
</organism>
<dbReference type="AlphaFoldDB" id="A0A0A9FK48"/>
<protein>
    <submittedName>
        <fullName evidence="1">Uncharacterized protein</fullName>
    </submittedName>
</protein>
<sequence length="37" mass="4647">MYNQHCILLVNMYWRDLVEILDPGDCRTARRRRRARR</sequence>
<accession>A0A0A9FK48</accession>
<proteinExistence type="predicted"/>
<reference evidence="1" key="1">
    <citation type="submission" date="2014-09" db="EMBL/GenBank/DDBJ databases">
        <authorList>
            <person name="Magalhaes I.L.F."/>
            <person name="Oliveira U."/>
            <person name="Santos F.R."/>
            <person name="Vidigal T.H.D.A."/>
            <person name="Brescovit A.D."/>
            <person name="Santos A.J."/>
        </authorList>
    </citation>
    <scope>NUCLEOTIDE SEQUENCE</scope>
    <source>
        <tissue evidence="1">Shoot tissue taken approximately 20 cm above the soil surface</tissue>
    </source>
</reference>
<dbReference type="EMBL" id="GBRH01186307">
    <property type="protein sequence ID" value="JAE11589.1"/>
    <property type="molecule type" value="Transcribed_RNA"/>
</dbReference>
<evidence type="ECO:0000313" key="1">
    <source>
        <dbReference type="EMBL" id="JAE11589.1"/>
    </source>
</evidence>
<name>A0A0A9FK48_ARUDO</name>
<reference evidence="1" key="2">
    <citation type="journal article" date="2015" name="Data Brief">
        <title>Shoot transcriptome of the giant reed, Arundo donax.</title>
        <authorList>
            <person name="Barrero R.A."/>
            <person name="Guerrero F.D."/>
            <person name="Moolhuijzen P."/>
            <person name="Goolsby J.A."/>
            <person name="Tidwell J."/>
            <person name="Bellgard S.E."/>
            <person name="Bellgard M.I."/>
        </authorList>
    </citation>
    <scope>NUCLEOTIDE SEQUENCE</scope>
    <source>
        <tissue evidence="1">Shoot tissue taken approximately 20 cm above the soil surface</tissue>
    </source>
</reference>